<evidence type="ECO:0000256" key="5">
    <source>
        <dbReference type="ARBA" id="ARBA00011245"/>
    </source>
</evidence>
<feature type="chain" id="PRO_5010272949" description="beta-lactamase" evidence="13">
    <location>
        <begin position="18"/>
        <end position="247"/>
    </location>
</feature>
<feature type="domain" description="Metallo-beta-lactamase" evidence="14">
    <location>
        <begin position="49"/>
        <end position="217"/>
    </location>
</feature>
<accession>A0A1S1MJV1</accession>
<comment type="subcellular location">
    <subcellularLocation>
        <location evidence="3">Periplasm</location>
    </subcellularLocation>
</comment>
<dbReference type="NCBIfam" id="NF012229">
    <property type="entry name" value="bla_class_B_core"/>
    <property type="match status" value="1"/>
</dbReference>
<reference evidence="15 16" key="1">
    <citation type="submission" date="2016-09" db="EMBL/GenBank/DDBJ databases">
        <title>Pseudoalteromonas amylolytica sp. nov., isolated from the surface seawater.</title>
        <authorList>
            <person name="Wu Y.-H."/>
            <person name="Cheng H."/>
            <person name="Jin X.-B."/>
            <person name="Wang C.-S."/>
            <person name="Xu X.-W."/>
        </authorList>
    </citation>
    <scope>NUCLEOTIDE SEQUENCE [LARGE SCALE GENOMIC DNA]</scope>
    <source>
        <strain evidence="15 16">JW1</strain>
    </source>
</reference>
<dbReference type="SUPFAM" id="SSF56281">
    <property type="entry name" value="Metallo-hydrolase/oxidoreductase"/>
    <property type="match status" value="1"/>
</dbReference>
<evidence type="ECO:0000256" key="1">
    <source>
        <dbReference type="ARBA" id="ARBA00001526"/>
    </source>
</evidence>
<dbReference type="STRING" id="1859457.BET10_00785"/>
<dbReference type="EMBL" id="MKJU01000035">
    <property type="protein sequence ID" value="OHU87245.1"/>
    <property type="molecule type" value="Genomic_DNA"/>
</dbReference>
<evidence type="ECO:0000256" key="13">
    <source>
        <dbReference type="SAM" id="SignalP"/>
    </source>
</evidence>
<dbReference type="PANTHER" id="PTHR42951:SF4">
    <property type="entry name" value="ACYL-COENZYME A THIOESTERASE MBLAC2"/>
    <property type="match status" value="1"/>
</dbReference>
<name>A0A1S1MJV1_9GAMM</name>
<dbReference type="InterPro" id="IPR058199">
    <property type="entry name" value="BlaB//VIM/IMP-1"/>
</dbReference>
<evidence type="ECO:0000256" key="2">
    <source>
        <dbReference type="ARBA" id="ARBA00001947"/>
    </source>
</evidence>
<dbReference type="OrthoDB" id="420651at2"/>
<dbReference type="Gene3D" id="3.60.15.10">
    <property type="entry name" value="Ribonuclease Z/Hydroxyacylglutathione hydrolase-like"/>
    <property type="match status" value="1"/>
</dbReference>
<feature type="signal peptide" evidence="13">
    <location>
        <begin position="1"/>
        <end position="17"/>
    </location>
</feature>
<evidence type="ECO:0000313" key="15">
    <source>
        <dbReference type="EMBL" id="OHU87245.1"/>
    </source>
</evidence>
<evidence type="ECO:0000256" key="10">
    <source>
        <dbReference type="ARBA" id="ARBA00022801"/>
    </source>
</evidence>
<evidence type="ECO:0000256" key="7">
    <source>
        <dbReference type="ARBA" id="ARBA00022723"/>
    </source>
</evidence>
<comment type="subunit">
    <text evidence="5">Monomer.</text>
</comment>
<dbReference type="NCBIfam" id="NF033088">
    <property type="entry name" value="bla_subclass_B1"/>
    <property type="match status" value="1"/>
</dbReference>
<dbReference type="RefSeq" id="WP_070987849.1">
    <property type="nucleotide sequence ID" value="NZ_MKJU01000035.1"/>
</dbReference>
<evidence type="ECO:0000256" key="3">
    <source>
        <dbReference type="ARBA" id="ARBA00004418"/>
    </source>
</evidence>
<evidence type="ECO:0000313" key="16">
    <source>
        <dbReference type="Proteomes" id="UP000179786"/>
    </source>
</evidence>
<dbReference type="AlphaFoldDB" id="A0A1S1MJV1"/>
<evidence type="ECO:0000256" key="8">
    <source>
        <dbReference type="ARBA" id="ARBA00022729"/>
    </source>
</evidence>
<dbReference type="InterPro" id="IPR036866">
    <property type="entry name" value="RibonucZ/Hydroxyglut_hydro"/>
</dbReference>
<gene>
    <name evidence="15" type="ORF">BET10_00785</name>
</gene>
<comment type="caution">
    <text evidence="15">The sequence shown here is derived from an EMBL/GenBank/DDBJ whole genome shotgun (WGS) entry which is preliminary data.</text>
</comment>
<evidence type="ECO:0000256" key="11">
    <source>
        <dbReference type="ARBA" id="ARBA00022833"/>
    </source>
</evidence>
<dbReference type="GO" id="GO:0017001">
    <property type="term" value="P:antibiotic catabolic process"/>
    <property type="evidence" value="ECO:0007669"/>
    <property type="project" value="UniProtKB-ARBA"/>
</dbReference>
<evidence type="ECO:0000259" key="14">
    <source>
        <dbReference type="SMART" id="SM00849"/>
    </source>
</evidence>
<keyword evidence="8 13" id="KW-0732">Signal</keyword>
<comment type="cofactor">
    <cofactor evidence="2">
        <name>Zn(2+)</name>
        <dbReference type="ChEBI" id="CHEBI:29105"/>
    </cofactor>
</comment>
<dbReference type="InterPro" id="IPR050855">
    <property type="entry name" value="NDM-1-like"/>
</dbReference>
<keyword evidence="7" id="KW-0479">Metal-binding</keyword>
<sequence length="247" mass="27145">MKIIPFVLLLIPFIVRANAESSTLEIHPIKENVYQHVSYLDVKPWGLVAANGLVVIEQQNAYIIDTPWTIADTQQLVSWIKSQGLVPKAALISHFHQDASNGIAYLDKVGIETYASSLTNTLLAEQNRPQSSKSFTGHTLTLANNSIEIFSPGAGHTKDNVVVWLEQHNLLFGGCFVKSLASKGLGNIADASVEQWPISLNNVLKKYPKIEQVVPGHGKIGDVKLLSHTVKLARTHMIEKTKKPNGQ</sequence>
<dbReference type="EC" id="3.5.2.6" evidence="6"/>
<evidence type="ECO:0000256" key="9">
    <source>
        <dbReference type="ARBA" id="ARBA00022764"/>
    </source>
</evidence>
<protein>
    <recommendedName>
        <fullName evidence="6">beta-lactamase</fullName>
        <ecNumber evidence="6">3.5.2.6</ecNumber>
    </recommendedName>
</protein>
<keyword evidence="9" id="KW-0574">Periplasm</keyword>
<evidence type="ECO:0000256" key="4">
    <source>
        <dbReference type="ARBA" id="ARBA00005250"/>
    </source>
</evidence>
<keyword evidence="11" id="KW-0862">Zinc</keyword>
<organism evidence="15 16">
    <name type="scientific">Pseudoalteromonas amylolytica</name>
    <dbReference type="NCBI Taxonomy" id="1859457"/>
    <lineage>
        <taxon>Bacteria</taxon>
        <taxon>Pseudomonadati</taxon>
        <taxon>Pseudomonadota</taxon>
        <taxon>Gammaproteobacteria</taxon>
        <taxon>Alteromonadales</taxon>
        <taxon>Pseudoalteromonadaceae</taxon>
        <taxon>Pseudoalteromonas</taxon>
    </lineage>
</organism>
<dbReference type="SMART" id="SM00849">
    <property type="entry name" value="Lactamase_B"/>
    <property type="match status" value="1"/>
</dbReference>
<keyword evidence="12" id="KW-0046">Antibiotic resistance</keyword>
<comment type="similarity">
    <text evidence="4">Belongs to the metallo-beta-lactamase superfamily. Class-B beta-lactamase family.</text>
</comment>
<keyword evidence="10" id="KW-0378">Hydrolase</keyword>
<dbReference type="InterPro" id="IPR001279">
    <property type="entry name" value="Metallo-B-lactamas"/>
</dbReference>
<dbReference type="Proteomes" id="UP000179786">
    <property type="component" value="Unassembled WGS sequence"/>
</dbReference>
<evidence type="ECO:0000256" key="12">
    <source>
        <dbReference type="ARBA" id="ARBA00023251"/>
    </source>
</evidence>
<proteinExistence type="inferred from homology"/>
<dbReference type="PANTHER" id="PTHR42951">
    <property type="entry name" value="METALLO-BETA-LACTAMASE DOMAIN-CONTAINING"/>
    <property type="match status" value="1"/>
</dbReference>
<keyword evidence="16" id="KW-1185">Reference proteome</keyword>
<evidence type="ECO:0000256" key="6">
    <source>
        <dbReference type="ARBA" id="ARBA00012865"/>
    </source>
</evidence>
<comment type="catalytic activity">
    <reaction evidence="1">
        <text>a beta-lactam + H2O = a substituted beta-amino acid</text>
        <dbReference type="Rhea" id="RHEA:20401"/>
        <dbReference type="ChEBI" id="CHEBI:15377"/>
        <dbReference type="ChEBI" id="CHEBI:35627"/>
        <dbReference type="ChEBI" id="CHEBI:140347"/>
        <dbReference type="EC" id="3.5.2.6"/>
    </reaction>
</comment>